<evidence type="ECO:0000256" key="1">
    <source>
        <dbReference type="SAM" id="Coils"/>
    </source>
</evidence>
<comment type="caution">
    <text evidence="3">The sequence shown here is derived from an EMBL/GenBank/DDBJ whole genome shotgun (WGS) entry which is preliminary data.</text>
</comment>
<name>A0A9J6E1D4_RHIMP</name>
<feature type="compositionally biased region" description="Low complexity" evidence="2">
    <location>
        <begin position="504"/>
        <end position="517"/>
    </location>
</feature>
<feature type="compositionally biased region" description="Polar residues" evidence="2">
    <location>
        <begin position="454"/>
        <end position="467"/>
    </location>
</feature>
<feature type="compositionally biased region" description="Polar residues" evidence="2">
    <location>
        <begin position="615"/>
        <end position="632"/>
    </location>
</feature>
<gene>
    <name evidence="3" type="ORF">HPB51_013147</name>
</gene>
<feature type="compositionally biased region" description="Low complexity" evidence="2">
    <location>
        <begin position="474"/>
        <end position="487"/>
    </location>
</feature>
<keyword evidence="1" id="KW-0175">Coiled coil</keyword>
<reference evidence="3" key="2">
    <citation type="submission" date="2021-09" db="EMBL/GenBank/DDBJ databases">
        <authorList>
            <person name="Jia N."/>
            <person name="Wang J."/>
            <person name="Shi W."/>
            <person name="Du L."/>
            <person name="Sun Y."/>
            <person name="Zhan W."/>
            <person name="Jiang J."/>
            <person name="Wang Q."/>
            <person name="Zhang B."/>
            <person name="Ji P."/>
            <person name="Sakyi L.B."/>
            <person name="Cui X."/>
            <person name="Yuan T."/>
            <person name="Jiang B."/>
            <person name="Yang W."/>
            <person name="Lam T.T.-Y."/>
            <person name="Chang Q."/>
            <person name="Ding S."/>
            <person name="Wang X."/>
            <person name="Zhu J."/>
            <person name="Ruan X."/>
            <person name="Zhao L."/>
            <person name="Wei J."/>
            <person name="Que T."/>
            <person name="Du C."/>
            <person name="Cheng J."/>
            <person name="Dai P."/>
            <person name="Han X."/>
            <person name="Huang E."/>
            <person name="Gao Y."/>
            <person name="Liu J."/>
            <person name="Shao H."/>
            <person name="Ye R."/>
            <person name="Li L."/>
            <person name="Wei W."/>
            <person name="Wang X."/>
            <person name="Wang C."/>
            <person name="Huo Q."/>
            <person name="Li W."/>
            <person name="Guo W."/>
            <person name="Chen H."/>
            <person name="Chen S."/>
            <person name="Zhou L."/>
            <person name="Zhou L."/>
            <person name="Ni X."/>
            <person name="Tian J."/>
            <person name="Zhou Y."/>
            <person name="Sheng Y."/>
            <person name="Liu T."/>
            <person name="Pan Y."/>
            <person name="Xia L."/>
            <person name="Li J."/>
            <person name="Zhao F."/>
            <person name="Cao W."/>
        </authorList>
    </citation>
    <scope>NUCLEOTIDE SEQUENCE</scope>
    <source>
        <strain evidence="3">Rmic-2018</strain>
        <tissue evidence="3">Larvae</tissue>
    </source>
</reference>
<feature type="compositionally biased region" description="Low complexity" evidence="2">
    <location>
        <begin position="550"/>
        <end position="565"/>
    </location>
</feature>
<feature type="compositionally biased region" description="Low complexity" evidence="2">
    <location>
        <begin position="362"/>
        <end position="385"/>
    </location>
</feature>
<evidence type="ECO:0000313" key="4">
    <source>
        <dbReference type="Proteomes" id="UP000821866"/>
    </source>
</evidence>
<feature type="compositionally biased region" description="Basic and acidic residues" evidence="2">
    <location>
        <begin position="527"/>
        <end position="543"/>
    </location>
</feature>
<feature type="coiled-coil region" evidence="1">
    <location>
        <begin position="730"/>
        <end position="757"/>
    </location>
</feature>
<feature type="compositionally biased region" description="Low complexity" evidence="2">
    <location>
        <begin position="110"/>
        <end position="122"/>
    </location>
</feature>
<feature type="compositionally biased region" description="Low complexity" evidence="2">
    <location>
        <begin position="403"/>
        <end position="420"/>
    </location>
</feature>
<feature type="compositionally biased region" description="Polar residues" evidence="2">
    <location>
        <begin position="571"/>
        <end position="587"/>
    </location>
</feature>
<dbReference type="EMBL" id="JABSTU010000006">
    <property type="protein sequence ID" value="KAH8028100.1"/>
    <property type="molecule type" value="Genomic_DNA"/>
</dbReference>
<evidence type="ECO:0000313" key="3">
    <source>
        <dbReference type="EMBL" id="KAH8028100.1"/>
    </source>
</evidence>
<feature type="compositionally biased region" description="Pro residues" evidence="2">
    <location>
        <begin position="656"/>
        <end position="667"/>
    </location>
</feature>
<evidence type="ECO:0000256" key="2">
    <source>
        <dbReference type="SAM" id="MobiDB-lite"/>
    </source>
</evidence>
<keyword evidence="4" id="KW-1185">Reference proteome</keyword>
<feature type="region of interest" description="Disordered" evidence="2">
    <location>
        <begin position="91"/>
        <end position="122"/>
    </location>
</feature>
<feature type="region of interest" description="Disordered" evidence="2">
    <location>
        <begin position="329"/>
        <end position="703"/>
    </location>
</feature>
<dbReference type="Proteomes" id="UP000821866">
    <property type="component" value="Chromosome 4"/>
</dbReference>
<accession>A0A9J6E1D4</accession>
<feature type="compositionally biased region" description="Basic and acidic residues" evidence="2">
    <location>
        <begin position="442"/>
        <end position="453"/>
    </location>
</feature>
<reference evidence="3" key="1">
    <citation type="journal article" date="2020" name="Cell">
        <title>Large-Scale Comparative Analyses of Tick Genomes Elucidate Their Genetic Diversity and Vector Capacities.</title>
        <authorList>
            <consortium name="Tick Genome and Microbiome Consortium (TIGMIC)"/>
            <person name="Jia N."/>
            <person name="Wang J."/>
            <person name="Shi W."/>
            <person name="Du L."/>
            <person name="Sun Y."/>
            <person name="Zhan W."/>
            <person name="Jiang J.F."/>
            <person name="Wang Q."/>
            <person name="Zhang B."/>
            <person name="Ji P."/>
            <person name="Bell-Sakyi L."/>
            <person name="Cui X.M."/>
            <person name="Yuan T.T."/>
            <person name="Jiang B.G."/>
            <person name="Yang W.F."/>
            <person name="Lam T.T."/>
            <person name="Chang Q.C."/>
            <person name="Ding S.J."/>
            <person name="Wang X.J."/>
            <person name="Zhu J.G."/>
            <person name="Ruan X.D."/>
            <person name="Zhao L."/>
            <person name="Wei J.T."/>
            <person name="Ye R.Z."/>
            <person name="Que T.C."/>
            <person name="Du C.H."/>
            <person name="Zhou Y.H."/>
            <person name="Cheng J.X."/>
            <person name="Dai P.F."/>
            <person name="Guo W.B."/>
            <person name="Han X.H."/>
            <person name="Huang E.J."/>
            <person name="Li L.F."/>
            <person name="Wei W."/>
            <person name="Gao Y.C."/>
            <person name="Liu J.Z."/>
            <person name="Shao H.Z."/>
            <person name="Wang X."/>
            <person name="Wang C.C."/>
            <person name="Yang T.C."/>
            <person name="Huo Q.B."/>
            <person name="Li W."/>
            <person name="Chen H.Y."/>
            <person name="Chen S.E."/>
            <person name="Zhou L.G."/>
            <person name="Ni X.B."/>
            <person name="Tian J.H."/>
            <person name="Sheng Y."/>
            <person name="Liu T."/>
            <person name="Pan Y.S."/>
            <person name="Xia L.Y."/>
            <person name="Li J."/>
            <person name="Zhao F."/>
            <person name="Cao W.C."/>
        </authorList>
    </citation>
    <scope>NUCLEOTIDE SEQUENCE</scope>
    <source>
        <strain evidence="3">Rmic-2018</strain>
    </source>
</reference>
<feature type="compositionally biased region" description="Polar residues" evidence="2">
    <location>
        <begin position="94"/>
        <end position="105"/>
    </location>
</feature>
<feature type="region of interest" description="Disordered" evidence="2">
    <location>
        <begin position="1"/>
        <end position="67"/>
    </location>
</feature>
<protein>
    <submittedName>
        <fullName evidence="3">Uncharacterized protein</fullName>
    </submittedName>
</protein>
<organism evidence="3 4">
    <name type="scientific">Rhipicephalus microplus</name>
    <name type="common">Cattle tick</name>
    <name type="synonym">Boophilus microplus</name>
    <dbReference type="NCBI Taxonomy" id="6941"/>
    <lineage>
        <taxon>Eukaryota</taxon>
        <taxon>Metazoa</taxon>
        <taxon>Ecdysozoa</taxon>
        <taxon>Arthropoda</taxon>
        <taxon>Chelicerata</taxon>
        <taxon>Arachnida</taxon>
        <taxon>Acari</taxon>
        <taxon>Parasitiformes</taxon>
        <taxon>Ixodida</taxon>
        <taxon>Ixodoidea</taxon>
        <taxon>Ixodidae</taxon>
        <taxon>Rhipicephalinae</taxon>
        <taxon>Rhipicephalus</taxon>
        <taxon>Boophilus</taxon>
    </lineage>
</organism>
<sequence>MVTATIVTESIKEPVSRRSEGTVKSGSLSGRSQKKDSTVQEPNKVAIKSVKKRSPQAPTVKGTLGKAKPAVNLGLSTKSKAPDVLKTLAGLSKTGATSSPTSSGKLISKPRPTARSSASPSTVVTNTTVQVKKEFVENMGSAAEAAAAAASLLSSSGRNHLIFLSSEDEDADAQGKEASNRQERRDDKMSATEKAGSSENHIKPALSFSPERGDAQAKKTLMSPKLGLLSTKDVYRRDVLDKLVNFPSSPQVQAQLNKWMMEMQKSQRSVMARKTMRPSTTQARLGPDDDPLLGSIPSIDFDVLVKQVESCELPEEMLKSLMHALSSDMEQPHSSAAEVPSPVTAGLGSKGSGSLRATPELRASPRSTPPSSSRAARSPATKASPVLPKISSVAKSPGVKGGSNVSVKSAAKPSADSASSSDDECLVVPAPKEKVVPVVIDSDEHNTSDEDNRPSTTTPTVKVSQEKATPPPQRASSTPTAAQQSSKQVRKAEKPARRKGRQPSASADSSTVDSAAALPTPSPPVAARDEETVAAELSREAKRPSSRSKSATPTTSESHTASTSAVLSPGMASSSFIRRRSQTSVSPATFAVASMPAVSSPKATPSNCVRHGSPASVSAATFPKNSSEQPVSGHSPLPSVAPTSSPPLEAVITKVEPPPTPPPPVTPPDDVKPLNFVPLGGTPSGEMPSGSMPSGAMPTDTKPPVQAAMKTLVNDLAHRCQLEDTIRQELAQVEQGIASALATLEELKKRKEEVRVAREARRLALAS</sequence>
<proteinExistence type="predicted"/>
<feature type="region of interest" description="Disordered" evidence="2">
    <location>
        <begin position="271"/>
        <end position="291"/>
    </location>
</feature>
<feature type="compositionally biased region" description="Low complexity" evidence="2">
    <location>
        <begin position="680"/>
        <end position="698"/>
    </location>
</feature>
<dbReference type="VEuPathDB" id="VectorBase:LOC119168525"/>
<feature type="compositionally biased region" description="Polar residues" evidence="2">
    <location>
        <begin position="22"/>
        <end position="31"/>
    </location>
</feature>
<feature type="compositionally biased region" description="Basic and acidic residues" evidence="2">
    <location>
        <begin position="173"/>
        <end position="191"/>
    </location>
</feature>
<feature type="compositionally biased region" description="Basic and acidic residues" evidence="2">
    <location>
        <begin position="10"/>
        <end position="21"/>
    </location>
</feature>
<dbReference type="AlphaFoldDB" id="A0A9J6E1D4"/>
<feature type="region of interest" description="Disordered" evidence="2">
    <location>
        <begin position="165"/>
        <end position="215"/>
    </location>
</feature>